<organism evidence="6 7">
    <name type="scientific">Angomonas deanei</name>
    <dbReference type="NCBI Taxonomy" id="59799"/>
    <lineage>
        <taxon>Eukaryota</taxon>
        <taxon>Discoba</taxon>
        <taxon>Euglenozoa</taxon>
        <taxon>Kinetoplastea</taxon>
        <taxon>Metakinetoplastina</taxon>
        <taxon>Trypanosomatida</taxon>
        <taxon>Trypanosomatidae</taxon>
        <taxon>Strigomonadinae</taxon>
        <taxon>Angomonas</taxon>
    </lineage>
</organism>
<keyword evidence="7" id="KW-1185">Reference proteome</keyword>
<dbReference type="GO" id="GO:0003723">
    <property type="term" value="F:RNA binding"/>
    <property type="evidence" value="ECO:0007669"/>
    <property type="project" value="InterPro"/>
</dbReference>
<reference evidence="6 7" key="1">
    <citation type="submission" date="2020-08" db="EMBL/GenBank/DDBJ databases">
        <authorList>
            <person name="Newling K."/>
            <person name="Davey J."/>
            <person name="Forrester S."/>
        </authorList>
    </citation>
    <scope>NUCLEOTIDE SEQUENCE [LARGE SCALE GENOMIC DNA]</scope>
    <source>
        <strain evidence="7">Crithidia deanei Carvalho (ATCC PRA-265)</strain>
    </source>
</reference>
<feature type="region of interest" description="Disordered" evidence="4">
    <location>
        <begin position="1"/>
        <end position="29"/>
    </location>
</feature>
<dbReference type="GO" id="GO:0003743">
    <property type="term" value="F:translation initiation factor activity"/>
    <property type="evidence" value="ECO:0007669"/>
    <property type="project" value="UniProtKB-KW"/>
</dbReference>
<evidence type="ECO:0000256" key="1">
    <source>
        <dbReference type="ARBA" id="ARBA00022490"/>
    </source>
</evidence>
<keyword evidence="2 6" id="KW-0396">Initiation factor</keyword>
<evidence type="ECO:0000256" key="3">
    <source>
        <dbReference type="ARBA" id="ARBA00022917"/>
    </source>
</evidence>
<dbReference type="GO" id="GO:0031369">
    <property type="term" value="F:translation initiation factor binding"/>
    <property type="evidence" value="ECO:0007669"/>
    <property type="project" value="InterPro"/>
</dbReference>
<gene>
    <name evidence="6" type="ORF">ADEAN_000077800</name>
</gene>
<dbReference type="InterPro" id="IPR027516">
    <property type="entry name" value="EIF3C"/>
</dbReference>
<dbReference type="AlphaFoldDB" id="A0A7G2C3P3"/>
<dbReference type="PANTHER" id="PTHR13937">
    <property type="entry name" value="EUKARYOTIC TRANSLATION INITATION FACTOR 3, SUBUNIT 8 EIF3S8 -RELATED"/>
    <property type="match status" value="1"/>
</dbReference>
<evidence type="ECO:0000256" key="2">
    <source>
        <dbReference type="ARBA" id="ARBA00022540"/>
    </source>
</evidence>
<evidence type="ECO:0000313" key="7">
    <source>
        <dbReference type="Proteomes" id="UP000515908"/>
    </source>
</evidence>
<feature type="compositionally biased region" description="Low complexity" evidence="4">
    <location>
        <begin position="8"/>
        <end position="24"/>
    </location>
</feature>
<proteinExistence type="predicted"/>
<feature type="region of interest" description="Disordered" evidence="4">
    <location>
        <begin position="167"/>
        <end position="186"/>
    </location>
</feature>
<dbReference type="Proteomes" id="UP000515908">
    <property type="component" value="Chromosome 01"/>
</dbReference>
<dbReference type="EMBL" id="LR877145">
    <property type="protein sequence ID" value="CAD2213337.1"/>
    <property type="molecule type" value="Genomic_DNA"/>
</dbReference>
<dbReference type="PANTHER" id="PTHR13937:SF0">
    <property type="entry name" value="EUKARYOTIC TRANSLATION INITIATION FACTOR 3 SUBUNIT C-RELATED"/>
    <property type="match status" value="1"/>
</dbReference>
<dbReference type="InterPro" id="IPR008905">
    <property type="entry name" value="EIF3C_N_dom"/>
</dbReference>
<dbReference type="GO" id="GO:0005852">
    <property type="term" value="C:eukaryotic translation initiation factor 3 complex"/>
    <property type="evidence" value="ECO:0007669"/>
    <property type="project" value="InterPro"/>
</dbReference>
<evidence type="ECO:0000313" key="6">
    <source>
        <dbReference type="EMBL" id="CAD2213337.1"/>
    </source>
</evidence>
<keyword evidence="1" id="KW-0963">Cytoplasm</keyword>
<evidence type="ECO:0000256" key="4">
    <source>
        <dbReference type="SAM" id="MobiDB-lite"/>
    </source>
</evidence>
<feature type="domain" description="Eukaryotic translation initiation factor 3 subunit C N-terminal" evidence="5">
    <location>
        <begin position="385"/>
        <end position="544"/>
    </location>
</feature>
<accession>A0A7G2C3P3</accession>
<protein>
    <submittedName>
        <fullName evidence="6">Eukaryotic translation initiation factor 3 subunit 8 N-terminus, putative</fullName>
    </submittedName>
</protein>
<name>A0A7G2C3P3_9TRYP</name>
<evidence type="ECO:0000259" key="5">
    <source>
        <dbReference type="Pfam" id="PF05470"/>
    </source>
</evidence>
<keyword evidence="3" id="KW-0648">Protein biosynthesis</keyword>
<sequence>MYQFNQFDSSSSDGSHSSDTASQSGEEDEYKIADYWFQVTDDEKEDDQRAELISSQEKARRTLSSICSVFDHMMNADVKDFKRCSEVFDDMVEEFVSFYKKYSTIPDCVFDTLENIPEMEELLSTFKPSDDEEEEGATKEERRNYKFLTTLATKYTAFAEDVEEKKQALEAGDAEEKDEEEGDADEKALTEEEYIALLSSFDSKKYNAAKIARVCKQNGYLSCYVSASALSASIRVEQSRVKPTLLSLNQALTALLSSFDALRENAELQYNERPDQLDTKTAFIPGGYHSILLNLNENLLHLTQTLTAGVKTGYDDSQLRQTVEMENTIVDVADTLAGFYQKQKVKAPALDCCQILLDILARRREDAHAILFGLMTRKSGVIVEKSLAATIQKLSTVFAASKNEVYKYKALTAIAYQQALQGKYRQARDFLLRSKIPTFVEENQHEISLSVFYNSTVIQIALAAFAAGDMAETNKLMRAFFSLESDQATLIGQFRATQGEVEKVRKYFNLSYTAVLTLSDNTVPFHTQIPYAQIEAVAMLSALITDTLNEVKNPFEYVNRTDIFKKALNFGNRITSSNTRHYSTPLQDSTSIAYHALRVGDYATAAAAVSSLAVWRSIANGANILAKYLEVLKETAVATFCLSSPGKYASLSVVQLAMKYELDETKVRYIINRVLSEEKSLVAYWDAEDKFLFIDPNNTTRLQHHVLGTADFISALSTQSIARASAHKY</sequence>
<dbReference type="Pfam" id="PF05470">
    <property type="entry name" value="eIF-3c_N"/>
    <property type="match status" value="1"/>
</dbReference>
<dbReference type="VEuPathDB" id="TriTrypDB:ADEAN_000077800"/>
<feature type="compositionally biased region" description="Acidic residues" evidence="4">
    <location>
        <begin position="172"/>
        <end position="184"/>
    </location>
</feature>